<accession>A0AAD8VWJ1</accession>
<sequence length="72" mass="7910">MVAKHEDVDADPDSDVGSDFERLLCGNQEYKYMQAQFTAVGSRCTPAPSPCPPGTDSICAVNLRREIHHHHG</sequence>
<reference evidence="1" key="1">
    <citation type="submission" date="2023-07" db="EMBL/GenBank/DDBJ databases">
        <title>A chromosome-level genome assembly of Lolium multiflorum.</title>
        <authorList>
            <person name="Chen Y."/>
            <person name="Copetti D."/>
            <person name="Kolliker R."/>
            <person name="Studer B."/>
        </authorList>
    </citation>
    <scope>NUCLEOTIDE SEQUENCE</scope>
    <source>
        <strain evidence="1">02402/16</strain>
        <tissue evidence="1">Leaf</tissue>
    </source>
</reference>
<dbReference type="AlphaFoldDB" id="A0AAD8VWJ1"/>
<name>A0AAD8VWJ1_LOLMU</name>
<dbReference type="EMBL" id="JAUUTY010000006">
    <property type="protein sequence ID" value="KAK1620556.1"/>
    <property type="molecule type" value="Genomic_DNA"/>
</dbReference>
<organism evidence="1 2">
    <name type="scientific">Lolium multiflorum</name>
    <name type="common">Italian ryegrass</name>
    <name type="synonym">Lolium perenne subsp. multiflorum</name>
    <dbReference type="NCBI Taxonomy" id="4521"/>
    <lineage>
        <taxon>Eukaryota</taxon>
        <taxon>Viridiplantae</taxon>
        <taxon>Streptophyta</taxon>
        <taxon>Embryophyta</taxon>
        <taxon>Tracheophyta</taxon>
        <taxon>Spermatophyta</taxon>
        <taxon>Magnoliopsida</taxon>
        <taxon>Liliopsida</taxon>
        <taxon>Poales</taxon>
        <taxon>Poaceae</taxon>
        <taxon>BOP clade</taxon>
        <taxon>Pooideae</taxon>
        <taxon>Poodae</taxon>
        <taxon>Poeae</taxon>
        <taxon>Poeae Chloroplast Group 2 (Poeae type)</taxon>
        <taxon>Loliodinae</taxon>
        <taxon>Loliinae</taxon>
        <taxon>Lolium</taxon>
    </lineage>
</organism>
<evidence type="ECO:0000313" key="1">
    <source>
        <dbReference type="EMBL" id="KAK1620556.1"/>
    </source>
</evidence>
<protein>
    <submittedName>
        <fullName evidence="1">Uncharacterized protein</fullName>
    </submittedName>
</protein>
<proteinExistence type="predicted"/>
<dbReference type="Proteomes" id="UP001231189">
    <property type="component" value="Unassembled WGS sequence"/>
</dbReference>
<keyword evidence="2" id="KW-1185">Reference proteome</keyword>
<evidence type="ECO:0000313" key="2">
    <source>
        <dbReference type="Proteomes" id="UP001231189"/>
    </source>
</evidence>
<gene>
    <name evidence="1" type="ORF">QYE76_026073</name>
</gene>
<comment type="caution">
    <text evidence="1">The sequence shown here is derived from an EMBL/GenBank/DDBJ whole genome shotgun (WGS) entry which is preliminary data.</text>
</comment>